<reference evidence="5" key="1">
    <citation type="submission" date="2012-07" db="EMBL/GenBank/DDBJ databases">
        <title>Genome of the Chinese tree shrew, a rising model animal genetically related to primates.</title>
        <authorList>
            <person name="Zhang G."/>
            <person name="Fan Y."/>
            <person name="Yao Y."/>
            <person name="Huang Z."/>
        </authorList>
    </citation>
    <scope>NUCLEOTIDE SEQUENCE [LARGE SCALE GENOMIC DNA]</scope>
</reference>
<evidence type="ECO:0000313" key="4">
    <source>
        <dbReference type="EMBL" id="ELW72952.1"/>
    </source>
</evidence>
<dbReference type="Pfam" id="PF14650">
    <property type="entry name" value="FAM75"/>
    <property type="match status" value="1"/>
</dbReference>
<dbReference type="InterPro" id="IPR036507">
    <property type="entry name" value="Telomere_rpt-bd_fac_dimer_sf"/>
</dbReference>
<dbReference type="InParanoid" id="L9LGC0"/>
<feature type="compositionally biased region" description="Basic and acidic residues" evidence="2">
    <location>
        <begin position="232"/>
        <end position="245"/>
    </location>
</feature>
<organism evidence="4 5">
    <name type="scientific">Tupaia chinensis</name>
    <name type="common">Chinese tree shrew</name>
    <name type="synonym">Tupaia belangeri chinensis</name>
    <dbReference type="NCBI Taxonomy" id="246437"/>
    <lineage>
        <taxon>Eukaryota</taxon>
        <taxon>Metazoa</taxon>
        <taxon>Chordata</taxon>
        <taxon>Craniata</taxon>
        <taxon>Vertebrata</taxon>
        <taxon>Euteleostomi</taxon>
        <taxon>Mammalia</taxon>
        <taxon>Eutheria</taxon>
        <taxon>Euarchontoglires</taxon>
        <taxon>Scandentia</taxon>
        <taxon>Tupaiidae</taxon>
        <taxon>Tupaia</taxon>
    </lineage>
</organism>
<feature type="compositionally biased region" description="Basic and acidic residues" evidence="2">
    <location>
        <begin position="540"/>
        <end position="551"/>
    </location>
</feature>
<gene>
    <name evidence="4" type="ORF">TREES_T100000025</name>
</gene>
<feature type="compositionally biased region" description="Basic and acidic residues" evidence="2">
    <location>
        <begin position="317"/>
        <end position="330"/>
    </location>
</feature>
<feature type="compositionally biased region" description="Polar residues" evidence="2">
    <location>
        <begin position="164"/>
        <end position="186"/>
    </location>
</feature>
<comment type="similarity">
    <text evidence="1">Belongs to the SPATA31 family.</text>
</comment>
<dbReference type="Gene3D" id="1.25.40.210">
    <property type="entry name" value="Telomere repeat-binding factor, dimerisation domain"/>
    <property type="match status" value="1"/>
</dbReference>
<feature type="region of interest" description="Disordered" evidence="2">
    <location>
        <begin position="556"/>
        <end position="575"/>
    </location>
</feature>
<feature type="compositionally biased region" description="Basic and acidic residues" evidence="2">
    <location>
        <begin position="276"/>
        <end position="285"/>
    </location>
</feature>
<feature type="region of interest" description="Disordered" evidence="2">
    <location>
        <begin position="484"/>
        <end position="551"/>
    </location>
</feature>
<dbReference type="PANTHER" id="PTHR21859">
    <property type="entry name" value="ACROSOME-SPECIFIC PROTEIN"/>
    <property type="match status" value="1"/>
</dbReference>
<feature type="region of interest" description="Disordered" evidence="2">
    <location>
        <begin position="159"/>
        <end position="259"/>
    </location>
</feature>
<keyword evidence="5" id="KW-1185">Reference proteome</keyword>
<evidence type="ECO:0000256" key="1">
    <source>
        <dbReference type="ARBA" id="ARBA00035009"/>
    </source>
</evidence>
<feature type="region of interest" description="Disordered" evidence="2">
    <location>
        <begin position="275"/>
        <end position="331"/>
    </location>
</feature>
<dbReference type="PANTHER" id="PTHR21859:SF58">
    <property type="entry name" value="SPERMATOGENESIS-ASSOCIATED PROTEIN 31E1"/>
    <property type="match status" value="1"/>
</dbReference>
<dbReference type="Proteomes" id="UP000011518">
    <property type="component" value="Unassembled WGS sequence"/>
</dbReference>
<feature type="compositionally biased region" description="Polar residues" evidence="2">
    <location>
        <begin position="493"/>
        <end position="506"/>
    </location>
</feature>
<dbReference type="InterPro" id="IPR039509">
    <property type="entry name" value="SPATA31"/>
</dbReference>
<protein>
    <recommendedName>
        <fullName evidence="3">SPATA31 domain-containing protein</fullName>
    </recommendedName>
</protein>
<feature type="compositionally biased region" description="Polar residues" evidence="2">
    <location>
        <begin position="559"/>
        <end position="569"/>
    </location>
</feature>
<feature type="domain" description="SPATA31" evidence="3">
    <location>
        <begin position="84"/>
        <end position="371"/>
    </location>
</feature>
<dbReference type="STRING" id="246437.L9LGC0"/>
<evidence type="ECO:0000313" key="5">
    <source>
        <dbReference type="Proteomes" id="UP000011518"/>
    </source>
</evidence>
<dbReference type="AlphaFoldDB" id="L9LGC0"/>
<sequence>MQVRTPEEEEEGSGLMAKAEAVAAAAGWMLDFLCLSLCRAFCDGRCEDFRRTRDSAEAIHRDHFPKERRMSGRPSPCLMLLLFPIVAQNVPPLVAQFKSQDSLPSSVPTLPCSSHTMDCRTSQPATQKQAHFLIVTGEQQQEQSLQNPQKWKSVNTELRKPQASFGQATPSLSQDSGASETHQSVPTLPGDSISPEVQGQQQRHTQQRLTKFRYPESPPWEFQEQMQPQGKFPEEYPSRTRDRAEPSQPSLVMGKSSKVVRKVRGRPYIRFCEVPAEVKREKSPDEDPGQNLKRSPGDLPRGSRLSSQEVLQDAQGETERPTTRPWKCDSDSFLFSSPDENHFQKTLKAHLGNKLGKVTEDRVPVSIRQSWLAASHAAPRPDTCLSPRYVASREGPGSYVNTSQELRFLPQSTWQRLETRLARGRVRPRWGPQLQTLKLRCVQLGEPQPLHLSWSTIPFSVNCGSGTSLRTKVAALLEDAPQKAPGQEGLTKSIPTVQTPLSTPSPAFNKVQGTLRRTPASRTGQWARWSSQPLTGSLKGRTEQRESDHRDWEKWFRTMSKSSTSQEWATGTERE</sequence>
<name>L9LGC0_TUPCH</name>
<feature type="compositionally biased region" description="Polar residues" evidence="2">
    <location>
        <begin position="520"/>
        <end position="535"/>
    </location>
</feature>
<proteinExistence type="inferred from homology"/>
<reference evidence="5" key="2">
    <citation type="journal article" date="2013" name="Nat. Commun.">
        <title>Genome of the Chinese tree shrew.</title>
        <authorList>
            <person name="Fan Y."/>
            <person name="Huang Z.Y."/>
            <person name="Cao C.C."/>
            <person name="Chen C.S."/>
            <person name="Chen Y.X."/>
            <person name="Fan D.D."/>
            <person name="He J."/>
            <person name="Hou H.L."/>
            <person name="Hu L."/>
            <person name="Hu X.T."/>
            <person name="Jiang X.T."/>
            <person name="Lai R."/>
            <person name="Lang Y.S."/>
            <person name="Liang B."/>
            <person name="Liao S.G."/>
            <person name="Mu D."/>
            <person name="Ma Y.Y."/>
            <person name="Niu Y.Y."/>
            <person name="Sun X.Q."/>
            <person name="Xia J.Q."/>
            <person name="Xiao J."/>
            <person name="Xiong Z.Q."/>
            <person name="Xu L."/>
            <person name="Yang L."/>
            <person name="Zhang Y."/>
            <person name="Zhao W."/>
            <person name="Zhao X.D."/>
            <person name="Zheng Y.T."/>
            <person name="Zhou J.M."/>
            <person name="Zhu Y.B."/>
            <person name="Zhang G.J."/>
            <person name="Wang J."/>
            <person name="Yao Y.G."/>
        </authorList>
    </citation>
    <scope>NUCLEOTIDE SEQUENCE [LARGE SCALE GENOMIC DNA]</scope>
</reference>
<dbReference type="EMBL" id="KB320375">
    <property type="protein sequence ID" value="ELW72952.1"/>
    <property type="molecule type" value="Genomic_DNA"/>
</dbReference>
<dbReference type="SUPFAM" id="SSF63600">
    <property type="entry name" value="Telomeric repeat binding factor (TRF) dimerisation domain"/>
    <property type="match status" value="1"/>
</dbReference>
<evidence type="ECO:0000256" key="2">
    <source>
        <dbReference type="SAM" id="MobiDB-lite"/>
    </source>
</evidence>
<dbReference type="eggNOG" id="ENOG502RU0E">
    <property type="taxonomic scope" value="Eukaryota"/>
</dbReference>
<accession>L9LGC0</accession>
<evidence type="ECO:0000259" key="3">
    <source>
        <dbReference type="Pfam" id="PF14650"/>
    </source>
</evidence>